<evidence type="ECO:0000313" key="1">
    <source>
        <dbReference type="EMBL" id="KAK3791142.1"/>
    </source>
</evidence>
<name>A0AAE1AQZ7_9GAST</name>
<keyword evidence="2" id="KW-1185">Reference proteome</keyword>
<organism evidence="1 2">
    <name type="scientific">Elysia crispata</name>
    <name type="common">lettuce slug</name>
    <dbReference type="NCBI Taxonomy" id="231223"/>
    <lineage>
        <taxon>Eukaryota</taxon>
        <taxon>Metazoa</taxon>
        <taxon>Spiralia</taxon>
        <taxon>Lophotrochozoa</taxon>
        <taxon>Mollusca</taxon>
        <taxon>Gastropoda</taxon>
        <taxon>Heterobranchia</taxon>
        <taxon>Euthyneura</taxon>
        <taxon>Panpulmonata</taxon>
        <taxon>Sacoglossa</taxon>
        <taxon>Placobranchoidea</taxon>
        <taxon>Plakobranchidae</taxon>
        <taxon>Elysia</taxon>
    </lineage>
</organism>
<proteinExistence type="predicted"/>
<dbReference type="AlphaFoldDB" id="A0AAE1AQZ7"/>
<accession>A0AAE1AQZ7</accession>
<sequence>MTSSLIFSRSLPGGLSGEIFDGGEPFEAVKKVQSATTRCVVNLTILSPLPPPSLYSFPGSSHTDYDEIQRAAKERADIVARYDLHYLVCRLLGLGIAPGRDVVRTLFYFQSSACLGNAIFVPTNMITGRKLVSRR</sequence>
<protein>
    <submittedName>
        <fullName evidence="1">Uncharacterized protein</fullName>
    </submittedName>
</protein>
<gene>
    <name evidence="1" type="ORF">RRG08_061853</name>
</gene>
<dbReference type="EMBL" id="JAWDGP010001485">
    <property type="protein sequence ID" value="KAK3791142.1"/>
    <property type="molecule type" value="Genomic_DNA"/>
</dbReference>
<evidence type="ECO:0000313" key="2">
    <source>
        <dbReference type="Proteomes" id="UP001283361"/>
    </source>
</evidence>
<comment type="caution">
    <text evidence="1">The sequence shown here is derived from an EMBL/GenBank/DDBJ whole genome shotgun (WGS) entry which is preliminary data.</text>
</comment>
<dbReference type="Proteomes" id="UP001283361">
    <property type="component" value="Unassembled WGS sequence"/>
</dbReference>
<reference evidence="1" key="1">
    <citation type="journal article" date="2023" name="G3 (Bethesda)">
        <title>A reference genome for the long-term kleptoplast-retaining sea slug Elysia crispata morphotype clarki.</title>
        <authorList>
            <person name="Eastman K.E."/>
            <person name="Pendleton A.L."/>
            <person name="Shaikh M.A."/>
            <person name="Suttiyut T."/>
            <person name="Ogas R."/>
            <person name="Tomko P."/>
            <person name="Gavelis G."/>
            <person name="Widhalm J.R."/>
            <person name="Wisecaver J.H."/>
        </authorList>
    </citation>
    <scope>NUCLEOTIDE SEQUENCE</scope>
    <source>
        <strain evidence="1">ECLA1</strain>
    </source>
</reference>